<evidence type="ECO:0000256" key="6">
    <source>
        <dbReference type="ARBA" id="ARBA00023054"/>
    </source>
</evidence>
<dbReference type="PANTHER" id="PTHR35794">
    <property type="entry name" value="CELL DIVISION PROTEIN DIVIVA"/>
    <property type="match status" value="1"/>
</dbReference>
<dbReference type="GO" id="GO:0005737">
    <property type="term" value="C:cytoplasm"/>
    <property type="evidence" value="ECO:0007669"/>
    <property type="project" value="UniProtKB-SubCell"/>
</dbReference>
<evidence type="ECO:0000313" key="10">
    <source>
        <dbReference type="EMBL" id="GGM64570.1"/>
    </source>
</evidence>
<organism evidence="10 11">
    <name type="scientific">Longimycelium tulufanense</name>
    <dbReference type="NCBI Taxonomy" id="907463"/>
    <lineage>
        <taxon>Bacteria</taxon>
        <taxon>Bacillati</taxon>
        <taxon>Actinomycetota</taxon>
        <taxon>Actinomycetes</taxon>
        <taxon>Pseudonocardiales</taxon>
        <taxon>Pseudonocardiaceae</taxon>
        <taxon>Longimycelium</taxon>
    </lineage>
</organism>
<dbReference type="Proteomes" id="UP000637578">
    <property type="component" value="Unassembled WGS sequence"/>
</dbReference>
<reference evidence="10" key="2">
    <citation type="submission" date="2020-09" db="EMBL/GenBank/DDBJ databases">
        <authorList>
            <person name="Sun Q."/>
            <person name="Zhou Y."/>
        </authorList>
    </citation>
    <scope>NUCLEOTIDE SEQUENCE</scope>
    <source>
        <strain evidence="10">CGMCC 4.5737</strain>
    </source>
</reference>
<dbReference type="AlphaFoldDB" id="A0A8J3FVL7"/>
<comment type="caution">
    <text evidence="10">The sequence shown here is derived from an EMBL/GenBank/DDBJ whole genome shotgun (WGS) entry which is preliminary data.</text>
</comment>
<evidence type="ECO:0000256" key="4">
    <source>
        <dbReference type="ARBA" id="ARBA00022490"/>
    </source>
</evidence>
<comment type="subcellular location">
    <subcellularLocation>
        <location evidence="1">Cytoplasm</location>
    </subcellularLocation>
</comment>
<evidence type="ECO:0000256" key="9">
    <source>
        <dbReference type="SAM" id="MobiDB-lite"/>
    </source>
</evidence>
<keyword evidence="7" id="KW-0131">Cell cycle</keyword>
<comment type="similarity">
    <text evidence="2">Belongs to the DivIVA family.</text>
</comment>
<keyword evidence="4" id="KW-0963">Cytoplasm</keyword>
<dbReference type="PANTHER" id="PTHR35794:SF2">
    <property type="entry name" value="CELL DIVISION PROTEIN DIVIVA"/>
    <property type="match status" value="1"/>
</dbReference>
<dbReference type="NCBIfam" id="TIGR03544">
    <property type="entry name" value="DivI1A_domain"/>
    <property type="match status" value="2"/>
</dbReference>
<evidence type="ECO:0000313" key="11">
    <source>
        <dbReference type="Proteomes" id="UP000637578"/>
    </source>
</evidence>
<dbReference type="InterPro" id="IPR019933">
    <property type="entry name" value="DivIVA_domain"/>
</dbReference>
<keyword evidence="11" id="KW-1185">Reference proteome</keyword>
<accession>A0A8J3FVL7</accession>
<dbReference type="InterPro" id="IPR007793">
    <property type="entry name" value="DivIVA_fam"/>
</dbReference>
<evidence type="ECO:0000256" key="3">
    <source>
        <dbReference type="ARBA" id="ARBA00018787"/>
    </source>
</evidence>
<dbReference type="GO" id="GO:0051301">
    <property type="term" value="P:cell division"/>
    <property type="evidence" value="ECO:0007669"/>
    <property type="project" value="UniProtKB-KW"/>
</dbReference>
<evidence type="ECO:0000256" key="7">
    <source>
        <dbReference type="ARBA" id="ARBA00023306"/>
    </source>
</evidence>
<reference evidence="10" key="1">
    <citation type="journal article" date="2014" name="Int. J. Syst. Evol. Microbiol.">
        <title>Complete genome sequence of Corynebacterium casei LMG S-19264T (=DSM 44701T), isolated from a smear-ripened cheese.</title>
        <authorList>
            <consortium name="US DOE Joint Genome Institute (JGI-PGF)"/>
            <person name="Walter F."/>
            <person name="Albersmeier A."/>
            <person name="Kalinowski J."/>
            <person name="Ruckert C."/>
        </authorList>
    </citation>
    <scope>NUCLEOTIDE SEQUENCE</scope>
    <source>
        <strain evidence="10">CGMCC 4.5737</strain>
    </source>
</reference>
<keyword evidence="6" id="KW-0175">Coiled coil</keyword>
<dbReference type="Gene3D" id="6.10.250.660">
    <property type="match status" value="2"/>
</dbReference>
<evidence type="ECO:0000256" key="5">
    <source>
        <dbReference type="ARBA" id="ARBA00022618"/>
    </source>
</evidence>
<dbReference type="EMBL" id="BMMK01000018">
    <property type="protein sequence ID" value="GGM64570.1"/>
    <property type="molecule type" value="Genomic_DNA"/>
</dbReference>
<evidence type="ECO:0000256" key="1">
    <source>
        <dbReference type="ARBA" id="ARBA00004496"/>
    </source>
</evidence>
<evidence type="ECO:0000256" key="2">
    <source>
        <dbReference type="ARBA" id="ARBA00009008"/>
    </source>
</evidence>
<name>A0A8J3FVL7_9PSEU</name>
<gene>
    <name evidence="10" type="ORF">GCM10012275_38970</name>
</gene>
<protein>
    <recommendedName>
        <fullName evidence="3">Cell wall synthesis protein Wag31</fullName>
    </recommendedName>
    <alternativeName>
        <fullName evidence="8">Antigen 84</fullName>
    </alternativeName>
</protein>
<feature type="region of interest" description="Disordered" evidence="9">
    <location>
        <begin position="80"/>
        <end position="99"/>
    </location>
</feature>
<proteinExistence type="inferred from homology"/>
<sequence length="99" mass="10958">MALTGDDVRNAEFSTTGFGRRGYKEREVVDFLLAVADTLDGKSKVTAQDVREIEFGATLGRGGFAEDEVDEFLDRVERELRAREERSEEADPTGRGDVG</sequence>
<dbReference type="RefSeq" id="WP_189059697.1">
    <property type="nucleotide sequence ID" value="NZ_BMMK01000018.1"/>
</dbReference>
<keyword evidence="5" id="KW-0132">Cell division</keyword>
<evidence type="ECO:0000256" key="8">
    <source>
        <dbReference type="ARBA" id="ARBA00031737"/>
    </source>
</evidence>